<dbReference type="Proteomes" id="UP001497680">
    <property type="component" value="Unassembled WGS sequence"/>
</dbReference>
<dbReference type="EMBL" id="MU394354">
    <property type="protein sequence ID" value="KAI6083306.1"/>
    <property type="molecule type" value="Genomic_DNA"/>
</dbReference>
<accession>A0ACC0CSB3</accession>
<sequence length="303" mass="33615">MAPSFAEATAVRAIDSHTYAVDLNTEWCVGSVPHGGVITSVFLRVAATHFSTTLAAQNQPHTISLHIEFLRRTQEGAATLTVRDVKLGRQTSTIQVSLSQEGREEVVGYLTRSNIDTESGLSLKTQWTLQPAPRPPPVDFAMLAGGEDPNWIEETDKPFPKFRKVSHRVRNFLPRAGQVMPGVVDQWLCFESGEPFTDESIGFVSDHFPSVIGGLWRTERKDKPPAFWFPTAVLNLDIKKTLPPEGIDWLFTRVRPKSIKNGRMDLEVVILDMAGEVVALSHHVVLVVGAERNLAARRTSTKI</sequence>
<gene>
    <name evidence="1" type="ORF">F4821DRAFT_194253</name>
</gene>
<evidence type="ECO:0000313" key="1">
    <source>
        <dbReference type="EMBL" id="KAI6083306.1"/>
    </source>
</evidence>
<comment type="caution">
    <text evidence="1">The sequence shown here is derived from an EMBL/GenBank/DDBJ whole genome shotgun (WGS) entry which is preliminary data.</text>
</comment>
<reference evidence="1 2" key="1">
    <citation type="journal article" date="2022" name="New Phytol.">
        <title>Ecological generalism drives hyperdiversity of secondary metabolite gene clusters in xylarialean endophytes.</title>
        <authorList>
            <person name="Franco M.E.E."/>
            <person name="Wisecaver J.H."/>
            <person name="Arnold A.E."/>
            <person name="Ju Y.M."/>
            <person name="Slot J.C."/>
            <person name="Ahrendt S."/>
            <person name="Moore L.P."/>
            <person name="Eastman K.E."/>
            <person name="Scott K."/>
            <person name="Konkel Z."/>
            <person name="Mondo S.J."/>
            <person name="Kuo A."/>
            <person name="Hayes R.D."/>
            <person name="Haridas S."/>
            <person name="Andreopoulos B."/>
            <person name="Riley R."/>
            <person name="LaButti K."/>
            <person name="Pangilinan J."/>
            <person name="Lipzen A."/>
            <person name="Amirebrahimi M."/>
            <person name="Yan J."/>
            <person name="Adam C."/>
            <person name="Keymanesh K."/>
            <person name="Ng V."/>
            <person name="Louie K."/>
            <person name="Northen T."/>
            <person name="Drula E."/>
            <person name="Henrissat B."/>
            <person name="Hsieh H.M."/>
            <person name="Youens-Clark K."/>
            <person name="Lutzoni F."/>
            <person name="Miadlikowska J."/>
            <person name="Eastwood D.C."/>
            <person name="Hamelin R.C."/>
            <person name="Grigoriev I.V."/>
            <person name="U'Ren J.M."/>
        </authorList>
    </citation>
    <scope>NUCLEOTIDE SEQUENCE [LARGE SCALE GENOMIC DNA]</scope>
    <source>
        <strain evidence="1 2">ER1909</strain>
    </source>
</reference>
<evidence type="ECO:0000313" key="2">
    <source>
        <dbReference type="Proteomes" id="UP001497680"/>
    </source>
</evidence>
<protein>
    <submittedName>
        <fullName evidence="1">Thioesterase-like superfamily-domain-containing protein</fullName>
    </submittedName>
</protein>
<name>A0ACC0CSB3_9PEZI</name>
<proteinExistence type="predicted"/>
<organism evidence="1 2">
    <name type="scientific">Hypoxylon rubiginosum</name>
    <dbReference type="NCBI Taxonomy" id="110542"/>
    <lineage>
        <taxon>Eukaryota</taxon>
        <taxon>Fungi</taxon>
        <taxon>Dikarya</taxon>
        <taxon>Ascomycota</taxon>
        <taxon>Pezizomycotina</taxon>
        <taxon>Sordariomycetes</taxon>
        <taxon>Xylariomycetidae</taxon>
        <taxon>Xylariales</taxon>
        <taxon>Hypoxylaceae</taxon>
        <taxon>Hypoxylon</taxon>
    </lineage>
</organism>
<keyword evidence="2" id="KW-1185">Reference proteome</keyword>